<dbReference type="RefSeq" id="WP_346065848.1">
    <property type="nucleotide sequence ID" value="NZ_BRPJ01000074.1"/>
</dbReference>
<dbReference type="PANTHER" id="PTHR10799">
    <property type="entry name" value="SNF2/RAD54 HELICASE FAMILY"/>
    <property type="match status" value="1"/>
</dbReference>
<dbReference type="InterPro" id="IPR000330">
    <property type="entry name" value="SNF2_N"/>
</dbReference>
<evidence type="ECO:0000313" key="7">
    <source>
        <dbReference type="EMBL" id="GLB31569.1"/>
    </source>
</evidence>
<evidence type="ECO:0000256" key="2">
    <source>
        <dbReference type="ARBA" id="ARBA00022801"/>
    </source>
</evidence>
<dbReference type="SMART" id="SM00487">
    <property type="entry name" value="DEXDc"/>
    <property type="match status" value="1"/>
</dbReference>
<dbReference type="Pfam" id="PF00271">
    <property type="entry name" value="Helicase_C"/>
    <property type="match status" value="1"/>
</dbReference>
<dbReference type="Gene3D" id="3.40.50.300">
    <property type="entry name" value="P-loop containing nucleotide triphosphate hydrolases"/>
    <property type="match status" value="1"/>
</dbReference>
<dbReference type="Gene3D" id="3.40.50.10810">
    <property type="entry name" value="Tandem AAA-ATPase domain"/>
    <property type="match status" value="1"/>
</dbReference>
<keyword evidence="4" id="KW-0067">ATP-binding</keyword>
<evidence type="ECO:0000256" key="3">
    <source>
        <dbReference type="ARBA" id="ARBA00022806"/>
    </source>
</evidence>
<name>A0ABQ5M9C9_9FIRM</name>
<dbReference type="InterPro" id="IPR014001">
    <property type="entry name" value="Helicase_ATP-bd"/>
</dbReference>
<protein>
    <submittedName>
        <fullName evidence="7">Helicase SNF2</fullName>
    </submittedName>
</protein>
<dbReference type="SUPFAM" id="SSF52540">
    <property type="entry name" value="P-loop containing nucleoside triphosphate hydrolases"/>
    <property type="match status" value="2"/>
</dbReference>
<dbReference type="InterPro" id="IPR001650">
    <property type="entry name" value="Helicase_C-like"/>
</dbReference>
<dbReference type="InterPro" id="IPR057342">
    <property type="entry name" value="DEXDc_RapA"/>
</dbReference>
<dbReference type="InterPro" id="IPR038718">
    <property type="entry name" value="SNF2-like_sf"/>
</dbReference>
<proteinExistence type="predicted"/>
<organism evidence="7 8">
    <name type="scientific">Lacrimispora amygdalina</name>
    <dbReference type="NCBI Taxonomy" id="253257"/>
    <lineage>
        <taxon>Bacteria</taxon>
        <taxon>Bacillati</taxon>
        <taxon>Bacillota</taxon>
        <taxon>Clostridia</taxon>
        <taxon>Lachnospirales</taxon>
        <taxon>Lachnospiraceae</taxon>
        <taxon>Lacrimispora</taxon>
    </lineage>
</organism>
<keyword evidence="2" id="KW-0378">Hydrolase</keyword>
<keyword evidence="1" id="KW-0547">Nucleotide-binding</keyword>
<dbReference type="PROSITE" id="PS51194">
    <property type="entry name" value="HELICASE_CTER"/>
    <property type="match status" value="1"/>
</dbReference>
<dbReference type="Proteomes" id="UP001419084">
    <property type="component" value="Unassembled WGS sequence"/>
</dbReference>
<keyword evidence="8" id="KW-1185">Reference proteome</keyword>
<evidence type="ECO:0000256" key="1">
    <source>
        <dbReference type="ARBA" id="ARBA00022741"/>
    </source>
</evidence>
<gene>
    <name evidence="7" type="ORF">LAD12857_34920</name>
</gene>
<keyword evidence="3 7" id="KW-0347">Helicase</keyword>
<evidence type="ECO:0000256" key="4">
    <source>
        <dbReference type="ARBA" id="ARBA00022840"/>
    </source>
</evidence>
<dbReference type="GO" id="GO:0004386">
    <property type="term" value="F:helicase activity"/>
    <property type="evidence" value="ECO:0007669"/>
    <property type="project" value="UniProtKB-KW"/>
</dbReference>
<feature type="domain" description="Helicase ATP-binding" evidence="5">
    <location>
        <begin position="43"/>
        <end position="205"/>
    </location>
</feature>
<reference evidence="7 8" key="1">
    <citation type="journal article" date="2024" name="Int. J. Syst. Evol. Microbiol.">
        <title>Lacrimispora brassicae sp. nov. isolated from fermented cabbage, and proposal of Clostridium indicum Gundawar et al. 2019 and Clostridium methoxybenzovorans Mechichi et al. 1999 as heterotypic synonyms of Lacrimispora amygdalina (Parshina et al. 2003) Haas and Blanchard 2020 and Lacrimispora indolis (McClung and McCoy 1957) Haas and Blanchard 2020, respectively.</title>
        <authorList>
            <person name="Kobayashi H."/>
            <person name="Tanizawa Y."/>
            <person name="Sakamoto M."/>
            <person name="Ohkuma M."/>
            <person name="Tohno M."/>
        </authorList>
    </citation>
    <scope>NUCLEOTIDE SEQUENCE [LARGE SCALE GENOMIC DNA]</scope>
    <source>
        <strain evidence="7 8">DSM 12857</strain>
    </source>
</reference>
<feature type="domain" description="Helicase C-terminal" evidence="6">
    <location>
        <begin position="391"/>
        <end position="572"/>
    </location>
</feature>
<dbReference type="CDD" id="cd18793">
    <property type="entry name" value="SF2_C_SNF"/>
    <property type="match status" value="1"/>
</dbReference>
<dbReference type="NCBIfam" id="NF038318">
    <property type="entry name" value="DISARM_DrmD_b"/>
    <property type="match status" value="1"/>
</dbReference>
<evidence type="ECO:0000259" key="5">
    <source>
        <dbReference type="PROSITE" id="PS51192"/>
    </source>
</evidence>
<dbReference type="SMART" id="SM00490">
    <property type="entry name" value="HELICc"/>
    <property type="match status" value="1"/>
</dbReference>
<dbReference type="EMBL" id="BRPJ01000074">
    <property type="protein sequence ID" value="GLB31569.1"/>
    <property type="molecule type" value="Genomic_DNA"/>
</dbReference>
<accession>A0ABQ5M9C9</accession>
<sequence length="865" mass="101022">MDNLLIREYGKIKRQELNTNPYSCLDSEKIDINPHQIEAFIFTLSAIRTGGAILADEVGLGKTIEAGIVLKYLLKNGYKKILLIMPASLRKQWQIELEEKFSIDTVILDSQNFDSYYEFSKREHGVLITSYNFAAKRREFLSKISWDFMVFDEAHRLRNIHKNSNKTANKIYELSKGIPKLMLTATPMQNTLLDMFGLVQFIDDKIFLDKRVFSQKYIKNQDYAELKIMLEPVLQRTLRSEVADYLQFKSRIGISVDFSLTPMEAILYKLVNDYLKKNILYAIPSSNRSLITIVIRKLLASSSSAVVNTFEVLKERLQKLKETTRTESVDKSLDYFFDFLDDDFDEEAETEETVELYDRDKVNEFIQHEIDEIDEIITVANKIQTNAKLNALKKALQIAFSRQRKMGISEKVVVFTESVRTQSYLFEELSVLGYDDSMLMFNGNMSDNKTKEIYRAWKSKNYGKDLGSRSVEIKNAIVETFKNDYRILLVTDSGSEGLNLQFCNTVINYDLPWNPQRIEQRIGRCHRYGQKNDVIVINLLNTENVADRRVYEILSQKFELFQGVFGASDKAIGLLESGENFEKRVLQIYQQCKSPTEFNKEFQSLEKELDRKRNVKFRELRNLISKTSEEIHKQELKEILAGVNCYFEDKAFWSSIPKEISIVHYPIAYKTNKIYINDKVQHGYIIIGGFYNNQELLSPVLEAFDIDNNRLVLAESDIVQILSTLNNKDLMECDLELSFVEGFSNPVYDEKMQQYRNSYRKLVMRNNIKIDNWVVLRCDDYNLQISEFKTKLDELNAVYVEEKNFKAKIEIKKQMEQIKHNQDEMSFRFHEFTAEVQSKAAEMKLAFEKQFAIEPMLIAKIVVRF</sequence>
<evidence type="ECO:0000313" key="8">
    <source>
        <dbReference type="Proteomes" id="UP001419084"/>
    </source>
</evidence>
<comment type="caution">
    <text evidence="7">The sequence shown here is derived from an EMBL/GenBank/DDBJ whole genome shotgun (WGS) entry which is preliminary data.</text>
</comment>
<dbReference type="InterPro" id="IPR027417">
    <property type="entry name" value="P-loop_NTPase"/>
</dbReference>
<evidence type="ECO:0000259" key="6">
    <source>
        <dbReference type="PROSITE" id="PS51194"/>
    </source>
</evidence>
<dbReference type="InterPro" id="IPR049730">
    <property type="entry name" value="SNF2/RAD54-like_C"/>
</dbReference>
<dbReference type="PROSITE" id="PS51192">
    <property type="entry name" value="HELICASE_ATP_BIND_1"/>
    <property type="match status" value="1"/>
</dbReference>
<dbReference type="Pfam" id="PF00176">
    <property type="entry name" value="SNF2-rel_dom"/>
    <property type="match status" value="1"/>
</dbReference>
<dbReference type="CDD" id="cd18011">
    <property type="entry name" value="DEXDc_RapA"/>
    <property type="match status" value="1"/>
</dbReference>